<dbReference type="AlphaFoldDB" id="A0A8J2IAH9"/>
<feature type="domain" description="Rhodopsin" evidence="8">
    <location>
        <begin position="25"/>
        <end position="254"/>
    </location>
</feature>
<accession>A0A8J2IAH9</accession>
<comment type="similarity">
    <text evidence="5">Belongs to the SAT4 family.</text>
</comment>
<feature type="transmembrane region" description="Helical" evidence="7">
    <location>
        <begin position="6"/>
        <end position="29"/>
    </location>
</feature>
<keyword evidence="3 7" id="KW-1133">Transmembrane helix</keyword>
<evidence type="ECO:0000313" key="10">
    <source>
        <dbReference type="Proteomes" id="UP000676310"/>
    </source>
</evidence>
<dbReference type="PANTHER" id="PTHR33048:SF114">
    <property type="entry name" value="MEMBRANE PROTEIN PTH11-LIKE, PUTATIVE (AFU_ORTHOLOGUE AFUA_7G06620)-RELATED"/>
    <property type="match status" value="1"/>
</dbReference>
<sequence length="364" mass="40616">MSDSRLGQVVSWYICTVAAVPFVALRMYARWKRLGNLGIDDFLILLAMACLIGDLAIQQHMWSLGLRDMSTVTPDNFKGIMQMIILGSTLYITSLWAIKFALVFFYKSLAAPGSRLVLVYNFALAGLLVTYLVIFFDIIFQCYPHNKRWSNDPNYQCSPRAGKINYWITTLFNIFTDVIIMCLPIAMVSRLQMKLKQKLGVAGIFALGFFVVIASIVRAYYSTKNEILLTFTVSRIETAIAIIATCLPALRSMILGTNNSSNGGASNSHGGRHYELSSARRKANENRITASNNANQTSRGLHSTHDTRNRANGSEDSLFTDPPSTGVEQYVGYKGITVDTQIETMFEESRNTPSASSEAQWPFR</sequence>
<evidence type="ECO:0000256" key="4">
    <source>
        <dbReference type="ARBA" id="ARBA00023136"/>
    </source>
</evidence>
<protein>
    <recommendedName>
        <fullName evidence="8">Rhodopsin domain-containing protein</fullName>
    </recommendedName>
</protein>
<dbReference type="Pfam" id="PF20684">
    <property type="entry name" value="Fung_rhodopsin"/>
    <property type="match status" value="1"/>
</dbReference>
<name>A0A8J2IAH9_9PLEO</name>
<dbReference type="RefSeq" id="XP_043170558.1">
    <property type="nucleotide sequence ID" value="XM_043314623.1"/>
</dbReference>
<dbReference type="PANTHER" id="PTHR33048">
    <property type="entry name" value="PTH11-LIKE INTEGRAL MEMBRANE PROTEIN (AFU_ORTHOLOGUE AFUA_5G11245)"/>
    <property type="match status" value="1"/>
</dbReference>
<reference evidence="9" key="1">
    <citation type="submission" date="2021-05" db="EMBL/GenBank/DDBJ databases">
        <authorList>
            <person name="Stam R."/>
        </authorList>
    </citation>
    <scope>NUCLEOTIDE SEQUENCE</scope>
    <source>
        <strain evidence="9">CS162</strain>
    </source>
</reference>
<keyword evidence="10" id="KW-1185">Reference proteome</keyword>
<dbReference type="OrthoDB" id="2988756at2759"/>
<evidence type="ECO:0000256" key="6">
    <source>
        <dbReference type="SAM" id="MobiDB-lite"/>
    </source>
</evidence>
<dbReference type="GO" id="GO:0016020">
    <property type="term" value="C:membrane"/>
    <property type="evidence" value="ECO:0007669"/>
    <property type="project" value="UniProtKB-SubCell"/>
</dbReference>
<evidence type="ECO:0000256" key="2">
    <source>
        <dbReference type="ARBA" id="ARBA00022692"/>
    </source>
</evidence>
<feature type="transmembrane region" description="Helical" evidence="7">
    <location>
        <begin position="199"/>
        <end position="221"/>
    </location>
</feature>
<evidence type="ECO:0000256" key="3">
    <source>
        <dbReference type="ARBA" id="ARBA00022989"/>
    </source>
</evidence>
<evidence type="ECO:0000256" key="5">
    <source>
        <dbReference type="ARBA" id="ARBA00038359"/>
    </source>
</evidence>
<feature type="transmembrane region" description="Helical" evidence="7">
    <location>
        <begin position="118"/>
        <end position="140"/>
    </location>
</feature>
<feature type="region of interest" description="Disordered" evidence="6">
    <location>
        <begin position="261"/>
        <end position="325"/>
    </location>
</feature>
<gene>
    <name evidence="9" type="ORF">ALTATR162_LOCUS6997</name>
</gene>
<dbReference type="InterPro" id="IPR052337">
    <property type="entry name" value="SAT4-like"/>
</dbReference>
<dbReference type="EMBL" id="CAJRGZ010000020">
    <property type="protein sequence ID" value="CAG5169088.1"/>
    <property type="molecule type" value="Genomic_DNA"/>
</dbReference>
<keyword evidence="4 7" id="KW-0472">Membrane</keyword>
<comment type="subcellular location">
    <subcellularLocation>
        <location evidence="1">Membrane</location>
        <topology evidence="1">Multi-pass membrane protein</topology>
    </subcellularLocation>
</comment>
<dbReference type="GeneID" id="67018947"/>
<feature type="compositionally biased region" description="Polar residues" evidence="6">
    <location>
        <begin position="286"/>
        <end position="301"/>
    </location>
</feature>
<feature type="transmembrane region" description="Helical" evidence="7">
    <location>
        <begin position="41"/>
        <end position="60"/>
    </location>
</feature>
<evidence type="ECO:0000256" key="7">
    <source>
        <dbReference type="SAM" id="Phobius"/>
    </source>
</evidence>
<feature type="transmembrane region" description="Helical" evidence="7">
    <location>
        <begin position="164"/>
        <end position="187"/>
    </location>
</feature>
<feature type="transmembrane region" description="Helical" evidence="7">
    <location>
        <begin position="80"/>
        <end position="106"/>
    </location>
</feature>
<dbReference type="InterPro" id="IPR049326">
    <property type="entry name" value="Rhodopsin_dom_fungi"/>
</dbReference>
<comment type="caution">
    <text evidence="9">The sequence shown here is derived from an EMBL/GenBank/DDBJ whole genome shotgun (WGS) entry which is preliminary data.</text>
</comment>
<proteinExistence type="inferred from homology"/>
<feature type="compositionally biased region" description="Polar residues" evidence="6">
    <location>
        <begin position="310"/>
        <end position="325"/>
    </location>
</feature>
<organism evidence="9 10">
    <name type="scientific">Alternaria atra</name>
    <dbReference type="NCBI Taxonomy" id="119953"/>
    <lineage>
        <taxon>Eukaryota</taxon>
        <taxon>Fungi</taxon>
        <taxon>Dikarya</taxon>
        <taxon>Ascomycota</taxon>
        <taxon>Pezizomycotina</taxon>
        <taxon>Dothideomycetes</taxon>
        <taxon>Pleosporomycetidae</taxon>
        <taxon>Pleosporales</taxon>
        <taxon>Pleosporineae</taxon>
        <taxon>Pleosporaceae</taxon>
        <taxon>Alternaria</taxon>
        <taxon>Alternaria sect. Ulocladioides</taxon>
    </lineage>
</organism>
<dbReference type="Proteomes" id="UP000676310">
    <property type="component" value="Unassembled WGS sequence"/>
</dbReference>
<keyword evidence="2 7" id="KW-0812">Transmembrane</keyword>
<evidence type="ECO:0000313" key="9">
    <source>
        <dbReference type="EMBL" id="CAG5169088.1"/>
    </source>
</evidence>
<evidence type="ECO:0000256" key="1">
    <source>
        <dbReference type="ARBA" id="ARBA00004141"/>
    </source>
</evidence>
<evidence type="ECO:0000259" key="8">
    <source>
        <dbReference type="Pfam" id="PF20684"/>
    </source>
</evidence>